<reference evidence="1" key="1">
    <citation type="submission" date="2019-03" db="EMBL/GenBank/DDBJ databases">
        <title>Largest Complete Mitochondrial Genome of a Gymnosperm, Sitka Spruce (Picea sitchensis), Indicates Complex Physical Structure.</title>
        <authorList>
            <person name="Jackman S.D."/>
            <person name="Coombe L."/>
            <person name="Warren R."/>
            <person name="Kirk H."/>
            <person name="Trinh E."/>
            <person name="McLeod T."/>
            <person name="Pleasance S."/>
            <person name="Pandoh P."/>
            <person name="Zhao Y."/>
            <person name="Coope R."/>
            <person name="Bousquet J."/>
            <person name="Bohlmann J.C."/>
            <person name="Jones S.J.M."/>
            <person name="Birol I."/>
        </authorList>
    </citation>
    <scope>NUCLEOTIDE SEQUENCE</scope>
    <source>
        <strain evidence="1">Q903</strain>
    </source>
</reference>
<sequence>MASGSTWPFLLNETVRASFAEQTSPAGAALWLWWYLKNPVLSLPSRGMPIISLGSFNSLAIPCVDRCLYRSPLRHRPFRTRLPSIRITGFNPSKPWQSFFKWEDPMSHILPSSRGRAS</sequence>
<organism evidence="1">
    <name type="scientific">Picea sitchensis</name>
    <name type="common">Sitka spruce</name>
    <name type="synonym">Pinus sitchensis</name>
    <dbReference type="NCBI Taxonomy" id="3332"/>
    <lineage>
        <taxon>Eukaryota</taxon>
        <taxon>Viridiplantae</taxon>
        <taxon>Streptophyta</taxon>
        <taxon>Embryophyta</taxon>
        <taxon>Tracheophyta</taxon>
        <taxon>Spermatophyta</taxon>
        <taxon>Pinopsida</taxon>
        <taxon>Pinidae</taxon>
        <taxon>Conifers I</taxon>
        <taxon>Pinales</taxon>
        <taxon>Pinaceae</taxon>
        <taxon>Picea</taxon>
    </lineage>
</organism>
<dbReference type="AlphaFoldDB" id="A0A6B9XXC3"/>
<gene>
    <name evidence="1" type="primary">orf04293</name>
    <name evidence="1" type="ORF">Q903MT_gene4270</name>
</gene>
<accession>A0A6B9XXC3</accession>
<name>A0A6B9XXC3_PICSI</name>
<keyword evidence="1" id="KW-0496">Mitochondrion</keyword>
<evidence type="ECO:0000313" key="1">
    <source>
        <dbReference type="EMBL" id="QHR90247.1"/>
    </source>
</evidence>
<protein>
    <submittedName>
        <fullName evidence="1">Uncharacterized protein</fullName>
    </submittedName>
</protein>
<dbReference type="EMBL" id="MK697699">
    <property type="protein sequence ID" value="QHR90247.1"/>
    <property type="molecule type" value="Genomic_DNA"/>
</dbReference>
<proteinExistence type="predicted"/>
<geneLocation type="mitochondrion" evidence="1"/>